<dbReference type="AlphaFoldDB" id="A0ABD3EP63"/>
<dbReference type="Proteomes" id="UP001632037">
    <property type="component" value="Unassembled WGS sequence"/>
</dbReference>
<keyword evidence="2" id="KW-1185">Reference proteome</keyword>
<name>A0ABD3EP63_9STRA</name>
<sequence length="62" mass="6992">MSQLLKKEAEWNWTIECQGAFDAVKQGLTEASVLAVADQDRGVRRIRLCDRMRIDAARSRGA</sequence>
<gene>
    <name evidence="1" type="ORF">V7S43_018971</name>
</gene>
<evidence type="ECO:0000313" key="2">
    <source>
        <dbReference type="Proteomes" id="UP001632037"/>
    </source>
</evidence>
<evidence type="ECO:0000313" key="1">
    <source>
        <dbReference type="EMBL" id="KAL3656198.1"/>
    </source>
</evidence>
<dbReference type="Gene3D" id="3.30.70.270">
    <property type="match status" value="1"/>
</dbReference>
<protein>
    <recommendedName>
        <fullName evidence="3">Reverse transcriptase/retrotransposon-derived protein RNase H-like domain-containing protein</fullName>
    </recommendedName>
</protein>
<organism evidence="1 2">
    <name type="scientific">Phytophthora oleae</name>
    <dbReference type="NCBI Taxonomy" id="2107226"/>
    <lineage>
        <taxon>Eukaryota</taxon>
        <taxon>Sar</taxon>
        <taxon>Stramenopiles</taxon>
        <taxon>Oomycota</taxon>
        <taxon>Peronosporomycetes</taxon>
        <taxon>Peronosporales</taxon>
        <taxon>Peronosporaceae</taxon>
        <taxon>Phytophthora</taxon>
    </lineage>
</organism>
<dbReference type="EMBL" id="JBIMZQ010000093">
    <property type="protein sequence ID" value="KAL3656198.1"/>
    <property type="molecule type" value="Genomic_DNA"/>
</dbReference>
<comment type="caution">
    <text evidence="1">The sequence shown here is derived from an EMBL/GenBank/DDBJ whole genome shotgun (WGS) entry which is preliminary data.</text>
</comment>
<dbReference type="InterPro" id="IPR043502">
    <property type="entry name" value="DNA/RNA_pol_sf"/>
</dbReference>
<dbReference type="SUPFAM" id="SSF56672">
    <property type="entry name" value="DNA/RNA polymerases"/>
    <property type="match status" value="1"/>
</dbReference>
<reference evidence="1 2" key="1">
    <citation type="submission" date="2024-09" db="EMBL/GenBank/DDBJ databases">
        <title>Genome sequencing and assembly of Phytophthora oleae, isolate VK10A, causative agent of rot of olive drupes.</title>
        <authorList>
            <person name="Conti Taguali S."/>
            <person name="Riolo M."/>
            <person name="La Spada F."/>
            <person name="Cacciola S.O."/>
            <person name="Dionisio G."/>
        </authorList>
    </citation>
    <scope>NUCLEOTIDE SEQUENCE [LARGE SCALE GENOMIC DNA]</scope>
    <source>
        <strain evidence="1 2">VK10A</strain>
    </source>
</reference>
<evidence type="ECO:0008006" key="3">
    <source>
        <dbReference type="Google" id="ProtNLM"/>
    </source>
</evidence>
<dbReference type="InterPro" id="IPR043128">
    <property type="entry name" value="Rev_trsase/Diguanyl_cyclase"/>
</dbReference>
<proteinExistence type="predicted"/>
<accession>A0ABD3EP63</accession>